<protein>
    <recommendedName>
        <fullName evidence="4">Saponin hydrolase</fullName>
    </recommendedName>
</protein>
<evidence type="ECO:0000313" key="2">
    <source>
        <dbReference type="EMBL" id="PSN69758.1"/>
    </source>
</evidence>
<dbReference type="Gene3D" id="2.120.10.30">
    <property type="entry name" value="TolB, C-terminal domain"/>
    <property type="match status" value="1"/>
</dbReference>
<dbReference type="InterPro" id="IPR011042">
    <property type="entry name" value="6-blade_b-propeller_TolB-like"/>
</dbReference>
<dbReference type="EMBL" id="KZ678132">
    <property type="protein sequence ID" value="PSN69758.1"/>
    <property type="molecule type" value="Genomic_DNA"/>
</dbReference>
<feature type="chain" id="PRO_5015461746" description="Saponin hydrolase" evidence="1">
    <location>
        <begin position="22"/>
        <end position="629"/>
    </location>
</feature>
<proteinExistence type="predicted"/>
<name>A0A2T2NXE4_CORCC</name>
<keyword evidence="3" id="KW-1185">Reference proteome</keyword>
<sequence>MSAKNIFSNIALLSLLGANRSLPPPPEPEPIEISRVPLPPTAPKYNKGSCSIEVNPQRTGCIPVGGMLQSGGFLPDNNHITAHVNFTGAPAAPDPASIYDGEQLIIIKVDGTNFSSGSAWKCLTCGVSKENAVGRQPNLDYPQAFHDGKKILAGANVVDCGDLDLASDECTADKIHIYPIRWNKTPDGSGVGGAVRELRLHPDNVHLAFSSFGLTEGQLTQYSYFSRLEFSPSPKTGEPLAPRYDLVNVTILHSDAQDQIDIRVNGSELHINRNFSSIGEIRGFSGSGNEITFVGYPTESSNIDVYAVDLTTGAMRRLTAHPEYCDPVDISPDDQWHVAMDTRGSDRQMFMAGMRYIPPVTDLISSSVTSSTRNNGPRRFFQPYLIDYYGDRGSYFGQQVNAAGDGSPGSINDPNWNGRADPRWSFDGNKIVYWQALVVSPSCGGSNPLPCPNSTEPGGATERIFIAHLTSRKPQEYKVVPPRSDEVPWATKYTPGDPMPQRAYPRQGVYTLRGLFSGTANVTITENANKTFIESVSVSYFNYSDVSSSVLNGWENITAERPSPTLPRLHWFSDLVQTDPKNGSVVSTKKTSEDGFHLQIDILVNWLEANGTLETTIGGRTYKQPQNGT</sequence>
<dbReference type="STRING" id="1448308.A0A2T2NXE4"/>
<evidence type="ECO:0008006" key="4">
    <source>
        <dbReference type="Google" id="ProtNLM"/>
    </source>
</evidence>
<organism evidence="2 3">
    <name type="scientific">Corynespora cassiicola Philippines</name>
    <dbReference type="NCBI Taxonomy" id="1448308"/>
    <lineage>
        <taxon>Eukaryota</taxon>
        <taxon>Fungi</taxon>
        <taxon>Dikarya</taxon>
        <taxon>Ascomycota</taxon>
        <taxon>Pezizomycotina</taxon>
        <taxon>Dothideomycetes</taxon>
        <taxon>Pleosporomycetidae</taxon>
        <taxon>Pleosporales</taxon>
        <taxon>Corynesporascaceae</taxon>
        <taxon>Corynespora</taxon>
    </lineage>
</organism>
<keyword evidence="1" id="KW-0732">Signal</keyword>
<gene>
    <name evidence="2" type="ORF">BS50DRAFT_608531</name>
</gene>
<reference evidence="2 3" key="1">
    <citation type="journal article" date="2018" name="Front. Microbiol.">
        <title>Genome-Wide Analysis of Corynespora cassiicola Leaf Fall Disease Putative Effectors.</title>
        <authorList>
            <person name="Lopez D."/>
            <person name="Ribeiro S."/>
            <person name="Label P."/>
            <person name="Fumanal B."/>
            <person name="Venisse J.S."/>
            <person name="Kohler A."/>
            <person name="de Oliveira R.R."/>
            <person name="Labutti K."/>
            <person name="Lipzen A."/>
            <person name="Lail K."/>
            <person name="Bauer D."/>
            <person name="Ohm R.A."/>
            <person name="Barry K.W."/>
            <person name="Spatafora J."/>
            <person name="Grigoriev I.V."/>
            <person name="Martin F.M."/>
            <person name="Pujade-Renaud V."/>
        </authorList>
    </citation>
    <scope>NUCLEOTIDE SEQUENCE [LARGE SCALE GENOMIC DNA]</scope>
    <source>
        <strain evidence="2 3">Philippines</strain>
    </source>
</reference>
<dbReference type="SUPFAM" id="SSF82171">
    <property type="entry name" value="DPP6 N-terminal domain-like"/>
    <property type="match status" value="1"/>
</dbReference>
<dbReference type="OrthoDB" id="10265322at2759"/>
<evidence type="ECO:0000313" key="3">
    <source>
        <dbReference type="Proteomes" id="UP000240883"/>
    </source>
</evidence>
<accession>A0A2T2NXE4</accession>
<dbReference type="AlphaFoldDB" id="A0A2T2NXE4"/>
<feature type="signal peptide" evidence="1">
    <location>
        <begin position="1"/>
        <end position="21"/>
    </location>
</feature>
<evidence type="ECO:0000256" key="1">
    <source>
        <dbReference type="SAM" id="SignalP"/>
    </source>
</evidence>
<dbReference type="Proteomes" id="UP000240883">
    <property type="component" value="Unassembled WGS sequence"/>
</dbReference>